<dbReference type="EMBL" id="CP145607">
    <property type="protein sequence ID" value="WWM71585.1"/>
    <property type="molecule type" value="Genomic_DNA"/>
</dbReference>
<organism evidence="2 3">
    <name type="scientific">Sphingomonas kaistensis</name>
    <dbReference type="NCBI Taxonomy" id="298708"/>
    <lineage>
        <taxon>Bacteria</taxon>
        <taxon>Pseudomonadati</taxon>
        <taxon>Pseudomonadota</taxon>
        <taxon>Alphaproteobacteria</taxon>
        <taxon>Sphingomonadales</taxon>
        <taxon>Sphingomonadaceae</taxon>
        <taxon>Sphingomonas</taxon>
    </lineage>
</organism>
<feature type="domain" description="HTH cro/C1-type" evidence="1">
    <location>
        <begin position="2"/>
        <end position="48"/>
    </location>
</feature>
<accession>A0ABZ2G3V6</accession>
<reference evidence="2 3" key="1">
    <citation type="submission" date="2024-02" db="EMBL/GenBank/DDBJ databases">
        <title>Full genome sequence of Sphingomonas kaistensis.</title>
        <authorList>
            <person name="Poletto B.L."/>
            <person name="Silva G."/>
            <person name="Galante D."/>
            <person name="Campos K.R."/>
            <person name="Santos M.B.N."/>
            <person name="Sacchi C.T."/>
        </authorList>
    </citation>
    <scope>NUCLEOTIDE SEQUENCE [LARGE SCALE GENOMIC DNA]</scope>
    <source>
        <strain evidence="2 3">MA4R</strain>
    </source>
</reference>
<dbReference type="InterPro" id="IPR029063">
    <property type="entry name" value="SAM-dependent_MTases_sf"/>
</dbReference>
<name>A0ABZ2G3V6_9SPHN</name>
<dbReference type="SMART" id="SM00530">
    <property type="entry name" value="HTH_XRE"/>
    <property type="match status" value="2"/>
</dbReference>
<dbReference type="InterPro" id="IPR010982">
    <property type="entry name" value="Lambda_DNA-bd_dom_sf"/>
</dbReference>
<proteinExistence type="predicted"/>
<keyword evidence="3" id="KW-1185">Reference proteome</keyword>
<dbReference type="Proteomes" id="UP001382935">
    <property type="component" value="Chromosome"/>
</dbReference>
<gene>
    <name evidence="2" type="ORF">V6R86_13115</name>
</gene>
<dbReference type="SUPFAM" id="SSF53335">
    <property type="entry name" value="S-adenosyl-L-methionine-dependent methyltransferases"/>
    <property type="match status" value="1"/>
</dbReference>
<feature type="domain" description="HTH cro/C1-type" evidence="1">
    <location>
        <begin position="59"/>
        <end position="91"/>
    </location>
</feature>
<dbReference type="RefSeq" id="WP_338505048.1">
    <property type="nucleotide sequence ID" value="NZ_CP145607.1"/>
</dbReference>
<dbReference type="PROSITE" id="PS50943">
    <property type="entry name" value="HTH_CROC1"/>
    <property type="match status" value="2"/>
</dbReference>
<protein>
    <submittedName>
        <fullName evidence="2">Helix-turn-helix transcriptional regulator</fullName>
    </submittedName>
</protein>
<sequence length="320" mass="36102">MARKFTQTELGKLAGLSRQAVAEIEGNTGRVSNFLALEKHIPISVTGLPMGARRIGERLRLARISKSLSLRAAAERAEIAVNTVREIEAGRGTLGPLHRLASVLAPAARARAVSEGHNRRGIAVVGWSSERVRRRADHYVTPAPIVRLLLDHEVIDRAHPVLEPAVGEARIIERVLLERGYQVVCSDLHGRGDECRDFFDIHQQHHTVITNPPFRLHQEFIKHAKRIVANKFCFLLPLNYLVGAQRHSDIWSDPGFPLARVHVLTRGIDFVGTDPFADRFKPAQIYCGWFIFERQHRGPPTLHWMDSNPYVERIARTPVR</sequence>
<dbReference type="SUPFAM" id="SSF47413">
    <property type="entry name" value="lambda repressor-like DNA-binding domains"/>
    <property type="match status" value="1"/>
</dbReference>
<evidence type="ECO:0000313" key="3">
    <source>
        <dbReference type="Proteomes" id="UP001382935"/>
    </source>
</evidence>
<evidence type="ECO:0000259" key="1">
    <source>
        <dbReference type="PROSITE" id="PS50943"/>
    </source>
</evidence>
<dbReference type="InterPro" id="IPR001387">
    <property type="entry name" value="Cro/C1-type_HTH"/>
</dbReference>
<dbReference type="Gene3D" id="1.10.260.40">
    <property type="entry name" value="lambda repressor-like DNA-binding domains"/>
    <property type="match status" value="1"/>
</dbReference>
<evidence type="ECO:0000313" key="2">
    <source>
        <dbReference type="EMBL" id="WWM71585.1"/>
    </source>
</evidence>